<gene>
    <name evidence="1" type="ordered locus">MODMU_3578</name>
</gene>
<dbReference type="EMBL" id="FO203431">
    <property type="protein sequence ID" value="CCH88988.1"/>
    <property type="molecule type" value="Genomic_DNA"/>
</dbReference>
<protein>
    <submittedName>
        <fullName evidence="1">Uncharacterized protein</fullName>
    </submittedName>
</protein>
<dbReference type="STRING" id="477641.MODMU_3578"/>
<sequence length="141" mass="15095">MSLELLLIPLGMAAYTAWKEGSSTALCEKCRTTRITDTELLLAALARMGVSGVQGNDDRLCATSAYGTLTFQRIGEVFLGRVDGAADEETLAMLTDLEKVAGLIVQERAVAQLRQRAGELGLTLLTEKAEDGTVQLVFEAS</sequence>
<proteinExistence type="predicted"/>
<dbReference type="Proteomes" id="UP000006461">
    <property type="component" value="Chromosome"/>
</dbReference>
<dbReference type="OrthoDB" id="4947466at2"/>
<evidence type="ECO:0000313" key="1">
    <source>
        <dbReference type="EMBL" id="CCH88988.1"/>
    </source>
</evidence>
<dbReference type="OMA" id="CKTTRIK"/>
<evidence type="ECO:0000313" key="2">
    <source>
        <dbReference type="Proteomes" id="UP000006461"/>
    </source>
</evidence>
<keyword evidence="2" id="KW-1185">Reference proteome</keyword>
<name>I4F025_MODI5</name>
<accession>I4F025</accession>
<dbReference type="HOGENOM" id="CLU_1823180_0_0_11"/>
<dbReference type="AlphaFoldDB" id="I4F025"/>
<dbReference type="KEGG" id="mmar:MODMU_3578"/>
<organism evidence="1 2">
    <name type="scientific">Modestobacter italicus (strain DSM 44449 / CECT 9708 / BC 501)</name>
    <dbReference type="NCBI Taxonomy" id="2732864"/>
    <lineage>
        <taxon>Bacteria</taxon>
        <taxon>Bacillati</taxon>
        <taxon>Actinomycetota</taxon>
        <taxon>Actinomycetes</taxon>
        <taxon>Geodermatophilales</taxon>
        <taxon>Geodermatophilaceae</taxon>
        <taxon>Modestobacter</taxon>
    </lineage>
</organism>
<reference evidence="1 2" key="1">
    <citation type="journal article" date="2012" name="J. Bacteriol.">
        <title>Genome Sequence of Radiation-Resistant Modestobacter marinus Strain BC501, a Representative Actinobacterium That Thrives on Calcareous Stone Surfaces.</title>
        <authorList>
            <person name="Normand P."/>
            <person name="Gury J."/>
            <person name="Pujic P."/>
            <person name="Chouaia B."/>
            <person name="Crotti E."/>
            <person name="Brusetti L."/>
            <person name="Daffonchio D."/>
            <person name="Vacherie B."/>
            <person name="Barbe V."/>
            <person name="Medigue C."/>
            <person name="Calteau A."/>
            <person name="Ghodhbane-Gtari F."/>
            <person name="Essoussi I."/>
            <person name="Nouioui I."/>
            <person name="Abbassi-Ghozzi I."/>
            <person name="Gtari M."/>
        </authorList>
    </citation>
    <scope>NUCLEOTIDE SEQUENCE [LARGE SCALE GENOMIC DNA]</scope>
    <source>
        <strain evidence="2">BC 501</strain>
    </source>
</reference>